<sequence>MTSAKILAIIQAGGAGGRMDVLTTERPKPVLRFGGSYRLIDFVLSNLMHSRLDDVWLSVSYQGASVVEAVRNGRAWDLDRTYGGLRFIGPQEGFSPHESGMSGGNADELYMLRDRIRAEDPDIVLVLSADHAYRLDYRELIDTHLTKGAEVTLLSTDISGLDGAKASDHAVLEVNRLGRVTGFDYKPESPTSDLIAAEAIAYDASVMIEVLEQLHREVNAVDRGEEETPGLGDYGDLLLPRLVERGKAYAHQLDGYWRDLGQPHHYLNAHLELVRQQTDLFDPAWPVIGHQPQTLPARIEQEAEVHESLISPGCVVGGRVTRSVLAPGVVIEPGADVMECVIGDGVRIRAGAKAWRSIIDYGAELGPDARVGSQDADLEDPDAVAVIGRESTVDSVLPAGARLFPGTTA</sequence>
<name>A0A1Q2CWT3_9ACTN</name>
<organism evidence="7 8">
    <name type="scientific">Tessaracoccus flavescens</name>
    <dbReference type="NCBI Taxonomy" id="399497"/>
    <lineage>
        <taxon>Bacteria</taxon>
        <taxon>Bacillati</taxon>
        <taxon>Actinomycetota</taxon>
        <taxon>Actinomycetes</taxon>
        <taxon>Propionibacteriales</taxon>
        <taxon>Propionibacteriaceae</taxon>
        <taxon>Tessaracoccus</taxon>
    </lineage>
</organism>
<evidence type="ECO:0000259" key="6">
    <source>
        <dbReference type="Pfam" id="PF24894"/>
    </source>
</evidence>
<dbReference type="InterPro" id="IPR011004">
    <property type="entry name" value="Trimer_LpxA-like_sf"/>
</dbReference>
<dbReference type="PANTHER" id="PTHR43523:SF2">
    <property type="entry name" value="GLUCOSE-1-PHOSPHATE ADENYLYLTRANSFERASE"/>
    <property type="match status" value="1"/>
</dbReference>
<dbReference type="InterPro" id="IPR005835">
    <property type="entry name" value="NTP_transferase_dom"/>
</dbReference>
<dbReference type="OrthoDB" id="9801810at2"/>
<dbReference type="InterPro" id="IPR029044">
    <property type="entry name" value="Nucleotide-diphossugar_trans"/>
</dbReference>
<keyword evidence="3" id="KW-0548">Nucleotidyltransferase</keyword>
<evidence type="ECO:0000313" key="8">
    <source>
        <dbReference type="Proteomes" id="UP000188235"/>
    </source>
</evidence>
<dbReference type="EMBL" id="CP019607">
    <property type="protein sequence ID" value="AQP50531.1"/>
    <property type="molecule type" value="Genomic_DNA"/>
</dbReference>
<keyword evidence="8" id="KW-1185">Reference proteome</keyword>
<dbReference type="SUPFAM" id="SSF53448">
    <property type="entry name" value="Nucleotide-diphospho-sugar transferases"/>
    <property type="match status" value="1"/>
</dbReference>
<evidence type="ECO:0000256" key="1">
    <source>
        <dbReference type="ARBA" id="ARBA00010443"/>
    </source>
</evidence>
<dbReference type="SUPFAM" id="SSF51161">
    <property type="entry name" value="Trimeric LpxA-like enzymes"/>
    <property type="match status" value="1"/>
</dbReference>
<reference evidence="7 8" key="1">
    <citation type="journal article" date="2008" name="Int. J. Syst. Evol. Microbiol.">
        <title>Tessaracoccus flavescens sp. nov., isolated from marine sediment.</title>
        <authorList>
            <person name="Lee D.W."/>
            <person name="Lee S.D."/>
        </authorList>
    </citation>
    <scope>NUCLEOTIDE SEQUENCE [LARGE SCALE GENOMIC DNA]</scope>
    <source>
        <strain evidence="7 8">SST-39T</strain>
    </source>
</reference>
<dbReference type="InterPro" id="IPR056818">
    <property type="entry name" value="GlmU/GlgC-like_hexapep"/>
</dbReference>
<evidence type="ECO:0000313" key="7">
    <source>
        <dbReference type="EMBL" id="AQP50531.1"/>
    </source>
</evidence>
<evidence type="ECO:0000259" key="5">
    <source>
        <dbReference type="Pfam" id="PF00483"/>
    </source>
</evidence>
<dbReference type="AlphaFoldDB" id="A0A1Q2CWT3"/>
<protein>
    <submittedName>
        <fullName evidence="7">Uncharacterized protein</fullName>
    </submittedName>
</protein>
<keyword evidence="2" id="KW-0808">Transferase</keyword>
<accession>A0A1Q2CWT3</accession>
<evidence type="ECO:0000256" key="3">
    <source>
        <dbReference type="ARBA" id="ARBA00022695"/>
    </source>
</evidence>
<gene>
    <name evidence="7" type="ORF">BW733_06485</name>
</gene>
<comment type="similarity">
    <text evidence="1">Belongs to the bacterial/plant glucose-1-phosphate adenylyltransferase family.</text>
</comment>
<dbReference type="GO" id="GO:0005978">
    <property type="term" value="P:glycogen biosynthetic process"/>
    <property type="evidence" value="ECO:0007669"/>
    <property type="project" value="UniProtKB-KW"/>
</dbReference>
<dbReference type="Gene3D" id="2.160.10.10">
    <property type="entry name" value="Hexapeptide repeat proteins"/>
    <property type="match status" value="1"/>
</dbReference>
<dbReference type="Pfam" id="PF24894">
    <property type="entry name" value="Hexapep_GlmU"/>
    <property type="match status" value="1"/>
</dbReference>
<dbReference type="RefSeq" id="WP_077348967.1">
    <property type="nucleotide sequence ID" value="NZ_CP019607.1"/>
</dbReference>
<evidence type="ECO:0000256" key="4">
    <source>
        <dbReference type="ARBA" id="ARBA00023056"/>
    </source>
</evidence>
<dbReference type="Proteomes" id="UP000188235">
    <property type="component" value="Chromosome"/>
</dbReference>
<dbReference type="GO" id="GO:0008878">
    <property type="term" value="F:glucose-1-phosphate adenylyltransferase activity"/>
    <property type="evidence" value="ECO:0007669"/>
    <property type="project" value="InterPro"/>
</dbReference>
<dbReference type="STRING" id="399497.BW733_06485"/>
<dbReference type="PANTHER" id="PTHR43523">
    <property type="entry name" value="GLUCOSE-1-PHOSPHATE ADENYLYLTRANSFERASE-RELATED"/>
    <property type="match status" value="1"/>
</dbReference>
<dbReference type="Pfam" id="PF00483">
    <property type="entry name" value="NTP_transferase"/>
    <property type="match status" value="1"/>
</dbReference>
<feature type="domain" description="Glucose-1-phosphate adenylyltransferase/Bifunctional protein GlmU-like C-terminal hexapeptide" evidence="6">
    <location>
        <begin position="300"/>
        <end position="375"/>
    </location>
</feature>
<dbReference type="Gene3D" id="3.90.550.10">
    <property type="entry name" value="Spore Coat Polysaccharide Biosynthesis Protein SpsA, Chain A"/>
    <property type="match status" value="1"/>
</dbReference>
<evidence type="ECO:0000256" key="2">
    <source>
        <dbReference type="ARBA" id="ARBA00022679"/>
    </source>
</evidence>
<dbReference type="InterPro" id="IPR011831">
    <property type="entry name" value="ADP-Glc_PPase"/>
</dbReference>
<proteinExistence type="inferred from homology"/>
<dbReference type="KEGG" id="tfa:BW733_06485"/>
<keyword evidence="4" id="KW-0320">Glycogen biosynthesis</keyword>
<feature type="domain" description="Nucleotidyl transferase" evidence="5">
    <location>
        <begin position="8"/>
        <end position="273"/>
    </location>
</feature>